<evidence type="ECO:0000313" key="1">
    <source>
        <dbReference type="EMBL" id="CQD17696.1"/>
    </source>
</evidence>
<dbReference type="AlphaFoldDB" id="A0A0U1DJB5"/>
<dbReference type="OrthoDB" id="4735296at2"/>
<keyword evidence="2" id="KW-1185">Reference proteome</keyword>
<dbReference type="Proteomes" id="UP000199601">
    <property type="component" value="Unassembled WGS sequence"/>
</dbReference>
<dbReference type="RefSeq" id="WP_085242243.1">
    <property type="nucleotide sequence ID" value="NZ_CTEC01000002.1"/>
</dbReference>
<accession>A0A0U1DJB5</accession>
<sequence length="78" mass="8429">MTIATGPSQPNTLSALLRLLGVQNASAYQHRPALAQWFEQNTPSADLRVSLRANGYGVMFLSSLRPMRSTVSGLRAIA</sequence>
<protein>
    <submittedName>
        <fullName evidence="1">Uncharacterized protein</fullName>
    </submittedName>
</protein>
<gene>
    <name evidence="1" type="ORF">BN000_03930</name>
</gene>
<evidence type="ECO:0000313" key="2">
    <source>
        <dbReference type="Proteomes" id="UP000199601"/>
    </source>
</evidence>
<name>A0A0U1DJB5_9MYCO</name>
<proteinExistence type="predicted"/>
<organism evidence="1 2">
    <name type="scientific">Mycobacterium europaeum</name>
    <dbReference type="NCBI Taxonomy" id="761804"/>
    <lineage>
        <taxon>Bacteria</taxon>
        <taxon>Bacillati</taxon>
        <taxon>Actinomycetota</taxon>
        <taxon>Actinomycetes</taxon>
        <taxon>Mycobacteriales</taxon>
        <taxon>Mycobacteriaceae</taxon>
        <taxon>Mycobacterium</taxon>
        <taxon>Mycobacterium simiae complex</taxon>
    </lineage>
</organism>
<reference evidence="2" key="1">
    <citation type="submission" date="2015-03" db="EMBL/GenBank/DDBJ databases">
        <authorList>
            <person name="Urmite Genomes"/>
        </authorList>
    </citation>
    <scope>NUCLEOTIDE SEQUENCE [LARGE SCALE GENOMIC DNA]</scope>
    <source>
        <strain evidence="2">CSUR P1344</strain>
    </source>
</reference>
<dbReference type="STRING" id="761804.BN000_03930"/>
<dbReference type="EMBL" id="CTEC01000002">
    <property type="protein sequence ID" value="CQD17696.1"/>
    <property type="molecule type" value="Genomic_DNA"/>
</dbReference>